<evidence type="ECO:0000313" key="2">
    <source>
        <dbReference type="Proteomes" id="UP000218238"/>
    </source>
</evidence>
<dbReference type="AlphaFoldDB" id="A0A2A2TMU3"/>
<name>A0A2A2TMU3_9CYAN</name>
<proteinExistence type="predicted"/>
<reference evidence="1 2" key="1">
    <citation type="submission" date="2017-08" db="EMBL/GenBank/DDBJ databases">
        <title>Draft genome sequence of filamentous cyanobacterium Calothrix elsteri CCALA 953.</title>
        <authorList>
            <person name="Gagunashvili A.N."/>
            <person name="Elster J."/>
            <person name="Andresson O.S."/>
        </authorList>
    </citation>
    <scope>NUCLEOTIDE SEQUENCE [LARGE SCALE GENOMIC DNA]</scope>
    <source>
        <strain evidence="1 2">CCALA 953</strain>
    </source>
</reference>
<dbReference type="Proteomes" id="UP000218238">
    <property type="component" value="Unassembled WGS sequence"/>
</dbReference>
<accession>A0A2A2TMU3</accession>
<evidence type="ECO:0000313" key="1">
    <source>
        <dbReference type="EMBL" id="PAX59809.1"/>
    </source>
</evidence>
<sequence>MKEDKKLPYKTFTFEFVEGLPENHGNYLFLLEDGSIKEGYYSSFPYPHNYEDIRIADEEYEHFYYCNVVGWLKRLE</sequence>
<dbReference type="OrthoDB" id="489465at2"/>
<organism evidence="1 2">
    <name type="scientific">Brunnivagina elsteri CCALA 953</name>
    <dbReference type="NCBI Taxonomy" id="987040"/>
    <lineage>
        <taxon>Bacteria</taxon>
        <taxon>Bacillati</taxon>
        <taxon>Cyanobacteriota</taxon>
        <taxon>Cyanophyceae</taxon>
        <taxon>Nostocales</taxon>
        <taxon>Calotrichaceae</taxon>
        <taxon>Brunnivagina</taxon>
    </lineage>
</organism>
<protein>
    <submittedName>
        <fullName evidence="1">Uncharacterized protein</fullName>
    </submittedName>
</protein>
<gene>
    <name evidence="1" type="ORF">CK510_05295</name>
</gene>
<dbReference type="EMBL" id="NTFS01000035">
    <property type="protein sequence ID" value="PAX59809.1"/>
    <property type="molecule type" value="Genomic_DNA"/>
</dbReference>
<comment type="caution">
    <text evidence="1">The sequence shown here is derived from an EMBL/GenBank/DDBJ whole genome shotgun (WGS) entry which is preliminary data.</text>
</comment>
<keyword evidence="2" id="KW-1185">Reference proteome</keyword>